<dbReference type="InterPro" id="IPR013783">
    <property type="entry name" value="Ig-like_fold"/>
</dbReference>
<dbReference type="AlphaFoldDB" id="A0A8X6T758"/>
<keyword evidence="2" id="KW-0472">Membrane</keyword>
<name>A0A8X6T758_NEPPI</name>
<keyword evidence="3" id="KW-0732">Signal</keyword>
<evidence type="ECO:0000313" key="6">
    <source>
        <dbReference type="Proteomes" id="UP000887013"/>
    </source>
</evidence>
<feature type="domain" description="Ig-like" evidence="4">
    <location>
        <begin position="240"/>
        <end position="312"/>
    </location>
</feature>
<dbReference type="OrthoDB" id="6421309at2759"/>
<dbReference type="Proteomes" id="UP000887013">
    <property type="component" value="Unassembled WGS sequence"/>
</dbReference>
<feature type="compositionally biased region" description="Polar residues" evidence="1">
    <location>
        <begin position="156"/>
        <end position="167"/>
    </location>
</feature>
<dbReference type="EMBL" id="BMAW01098390">
    <property type="protein sequence ID" value="GFS84562.1"/>
    <property type="molecule type" value="Genomic_DNA"/>
</dbReference>
<feature type="compositionally biased region" description="Low complexity" evidence="1">
    <location>
        <begin position="136"/>
        <end position="155"/>
    </location>
</feature>
<evidence type="ECO:0000256" key="2">
    <source>
        <dbReference type="SAM" id="Phobius"/>
    </source>
</evidence>
<feature type="compositionally biased region" description="Polar residues" evidence="1">
    <location>
        <begin position="176"/>
        <end position="187"/>
    </location>
</feature>
<dbReference type="PROSITE" id="PS50835">
    <property type="entry name" value="IG_LIKE"/>
    <property type="match status" value="1"/>
</dbReference>
<gene>
    <name evidence="5" type="primary">AVEN_23966_1</name>
    <name evidence="5" type="ORF">NPIL_179561</name>
</gene>
<evidence type="ECO:0000256" key="1">
    <source>
        <dbReference type="SAM" id="MobiDB-lite"/>
    </source>
</evidence>
<feature type="transmembrane region" description="Helical" evidence="2">
    <location>
        <begin position="337"/>
        <end position="358"/>
    </location>
</feature>
<dbReference type="InterPro" id="IPR036179">
    <property type="entry name" value="Ig-like_dom_sf"/>
</dbReference>
<dbReference type="InterPro" id="IPR007110">
    <property type="entry name" value="Ig-like_dom"/>
</dbReference>
<evidence type="ECO:0000259" key="4">
    <source>
        <dbReference type="PROSITE" id="PS50835"/>
    </source>
</evidence>
<organism evidence="5 6">
    <name type="scientific">Nephila pilipes</name>
    <name type="common">Giant wood spider</name>
    <name type="synonym">Nephila maculata</name>
    <dbReference type="NCBI Taxonomy" id="299642"/>
    <lineage>
        <taxon>Eukaryota</taxon>
        <taxon>Metazoa</taxon>
        <taxon>Ecdysozoa</taxon>
        <taxon>Arthropoda</taxon>
        <taxon>Chelicerata</taxon>
        <taxon>Arachnida</taxon>
        <taxon>Araneae</taxon>
        <taxon>Araneomorphae</taxon>
        <taxon>Entelegynae</taxon>
        <taxon>Araneoidea</taxon>
        <taxon>Nephilidae</taxon>
        <taxon>Nephila</taxon>
    </lineage>
</organism>
<reference evidence="5" key="1">
    <citation type="submission" date="2020-08" db="EMBL/GenBank/DDBJ databases">
        <title>Multicomponent nature underlies the extraordinary mechanical properties of spider dragline silk.</title>
        <authorList>
            <person name="Kono N."/>
            <person name="Nakamura H."/>
            <person name="Mori M."/>
            <person name="Yoshida Y."/>
            <person name="Ohtoshi R."/>
            <person name="Malay A.D."/>
            <person name="Moran D.A.P."/>
            <person name="Tomita M."/>
            <person name="Numata K."/>
            <person name="Arakawa K."/>
        </authorList>
    </citation>
    <scope>NUCLEOTIDE SEQUENCE</scope>
</reference>
<keyword evidence="6" id="KW-1185">Reference proteome</keyword>
<protein>
    <recommendedName>
        <fullName evidence="4">Ig-like domain-containing protein</fullName>
    </recommendedName>
</protein>
<accession>A0A8X6T758</accession>
<feature type="signal peptide" evidence="3">
    <location>
        <begin position="1"/>
        <end position="18"/>
    </location>
</feature>
<feature type="compositionally biased region" description="Polar residues" evidence="1">
    <location>
        <begin position="126"/>
        <end position="135"/>
    </location>
</feature>
<comment type="caution">
    <text evidence="5">The sequence shown here is derived from an EMBL/GenBank/DDBJ whole genome shotgun (WGS) entry which is preliminary data.</text>
</comment>
<dbReference type="Gene3D" id="2.60.40.10">
    <property type="entry name" value="Immunoglobulins"/>
    <property type="match status" value="1"/>
</dbReference>
<proteinExistence type="predicted"/>
<feature type="chain" id="PRO_5036473822" description="Ig-like domain-containing protein" evidence="3">
    <location>
        <begin position="19"/>
        <end position="382"/>
    </location>
</feature>
<feature type="region of interest" description="Disordered" evidence="1">
    <location>
        <begin position="126"/>
        <end position="197"/>
    </location>
</feature>
<dbReference type="SUPFAM" id="SSF48726">
    <property type="entry name" value="Immunoglobulin"/>
    <property type="match status" value="1"/>
</dbReference>
<evidence type="ECO:0000313" key="5">
    <source>
        <dbReference type="EMBL" id="GFS84562.1"/>
    </source>
</evidence>
<keyword evidence="2" id="KW-1133">Transmembrane helix</keyword>
<keyword evidence="2" id="KW-0812">Transmembrane</keyword>
<sequence length="382" mass="42933">MFFELASLFFAFMDIIICAPSSHSILNFHEQSAKMSSISPVSANVLHENEIFLRQLTDGKGSVTKNVFNHRKKRGIVLIDENFDVPPEPGVKQSWKSITKLAAENNLEMTSKDEVNQTAIMGDILSTNSESTMPEQVQSSSNRRTSTREVSSTSQNTTPEQLQLSTNRSKDFSPTVKDSTNEQLQLSTDKDKHLSSTEYTDIEGSGEYTEHYTLISETTEEPTGMDDIIKMCLKLTCNSQDLIISPGISRKVPEGTNLTISCTVVNASEQDTLLLYKYNENDTSLLQESTNEQKLRFDISLSQKHHSGMYMCLKITEQSCCHQQLDISVYEVPNYKYHLIIIGLVAAVSLFACILLGICKKIKAKKYEVQMELQNLEKPILI</sequence>
<evidence type="ECO:0000256" key="3">
    <source>
        <dbReference type="SAM" id="SignalP"/>
    </source>
</evidence>